<comment type="similarity">
    <text evidence="1 4">Belongs to the cyclophilin-type PPIase family.</text>
</comment>
<evidence type="ECO:0000256" key="4">
    <source>
        <dbReference type="RuleBase" id="RU363019"/>
    </source>
</evidence>
<dbReference type="InterPro" id="IPR002130">
    <property type="entry name" value="Cyclophilin-type_PPIase_dom"/>
</dbReference>
<evidence type="ECO:0000256" key="5">
    <source>
        <dbReference type="SAM" id="MobiDB-lite"/>
    </source>
</evidence>
<evidence type="ECO:0000313" key="7">
    <source>
        <dbReference type="EMBL" id="AUI69752.2"/>
    </source>
</evidence>
<dbReference type="EMBL" id="CP018889">
    <property type="protein sequence ID" value="AUI69752.2"/>
    <property type="molecule type" value="Genomic_DNA"/>
</dbReference>
<comment type="catalytic activity">
    <reaction evidence="4">
        <text>[protein]-peptidylproline (omega=180) = [protein]-peptidylproline (omega=0)</text>
        <dbReference type="Rhea" id="RHEA:16237"/>
        <dbReference type="Rhea" id="RHEA-COMP:10747"/>
        <dbReference type="Rhea" id="RHEA-COMP:10748"/>
        <dbReference type="ChEBI" id="CHEBI:83833"/>
        <dbReference type="ChEBI" id="CHEBI:83834"/>
        <dbReference type="EC" id="5.2.1.8"/>
    </reaction>
</comment>
<reference evidence="8" key="1">
    <citation type="submission" date="2016-12" db="EMBL/GenBank/DDBJ databases">
        <title>Complete Genome Sequence of Beggiatoa leptomitiformis D-401.</title>
        <authorList>
            <person name="Fomenkov A."/>
            <person name="Vincze T."/>
            <person name="Grabovich M."/>
            <person name="Anton B.P."/>
            <person name="Dubinina G."/>
            <person name="Orlova M."/>
            <person name="Belousova E."/>
            <person name="Roberts R.J."/>
        </authorList>
    </citation>
    <scope>NUCLEOTIDE SEQUENCE [LARGE SCALE GENOMIC DNA]</scope>
    <source>
        <strain evidence="8">D-401</strain>
    </source>
</reference>
<keyword evidence="2 4" id="KW-0697">Rotamase</keyword>
<feature type="compositionally biased region" description="Polar residues" evidence="5">
    <location>
        <begin position="227"/>
        <end position="237"/>
    </location>
</feature>
<dbReference type="GO" id="GO:0003755">
    <property type="term" value="F:peptidyl-prolyl cis-trans isomerase activity"/>
    <property type="evidence" value="ECO:0007669"/>
    <property type="project" value="UniProtKB-UniRule"/>
</dbReference>
<dbReference type="SUPFAM" id="SSF50891">
    <property type="entry name" value="Cyclophilin-like"/>
    <property type="match status" value="1"/>
</dbReference>
<evidence type="ECO:0000256" key="3">
    <source>
        <dbReference type="ARBA" id="ARBA00023235"/>
    </source>
</evidence>
<dbReference type="GO" id="GO:0006457">
    <property type="term" value="P:protein folding"/>
    <property type="evidence" value="ECO:0007669"/>
    <property type="project" value="InterPro"/>
</dbReference>
<dbReference type="PANTHER" id="PTHR43246">
    <property type="entry name" value="PEPTIDYL-PROLYL CIS-TRANS ISOMERASE CYP38, CHLOROPLASTIC"/>
    <property type="match status" value="1"/>
</dbReference>
<protein>
    <recommendedName>
        <fullName evidence="4">Peptidyl-prolyl cis-trans isomerase</fullName>
        <shortName evidence="4">PPIase</shortName>
        <ecNumber evidence="4">5.2.1.8</ecNumber>
    </recommendedName>
</protein>
<evidence type="ECO:0000256" key="2">
    <source>
        <dbReference type="ARBA" id="ARBA00023110"/>
    </source>
</evidence>
<dbReference type="Pfam" id="PF00160">
    <property type="entry name" value="Pro_isomerase"/>
    <property type="match status" value="1"/>
</dbReference>
<feature type="compositionally biased region" description="Basic and acidic residues" evidence="5">
    <location>
        <begin position="277"/>
        <end position="286"/>
    </location>
</feature>
<gene>
    <name evidence="7" type="ORF">BLE401_14340</name>
</gene>
<comment type="function">
    <text evidence="4">PPIases accelerate the folding of proteins. It catalyzes the cis-trans isomerization of proline imidic peptide bonds in oligopeptides.</text>
</comment>
<dbReference type="Gene3D" id="2.40.100.10">
    <property type="entry name" value="Cyclophilin-like"/>
    <property type="match status" value="1"/>
</dbReference>
<evidence type="ECO:0000256" key="1">
    <source>
        <dbReference type="ARBA" id="ARBA00007365"/>
    </source>
</evidence>
<dbReference type="EC" id="5.2.1.8" evidence="4"/>
<accession>A0A2N9YGU9</accession>
<sequence>MFKMMRYVTACLLFFATVFAHAAQETPLPQVEIQTNMGKIVLELYPDKAPITVHNFLLYAQEGFYTGTIFHRVIKDFMVQGGGYTADFEKKPTRAEIKNEANNGLKNLRGTVAMARSSDPDSASSQFFVNVNDNYFLDYQSSTTAGWGYTVFGKVTAGMDVVDKIQALPTGAGGPLPKNVPEQAVTIEGIKLKNAEAALAAPPPVTENKTTAPLTPPKTETKMPVAETNTAPAATSKTPEKPVEQASTDAPKVESKPKPAVTPEMLSKATKATDAPSKPDKPEPNP</sequence>
<feature type="domain" description="PPIase cyclophilin-type" evidence="6">
    <location>
        <begin position="34"/>
        <end position="192"/>
    </location>
</feature>
<dbReference type="PROSITE" id="PS00170">
    <property type="entry name" value="CSA_PPIASE_1"/>
    <property type="match status" value="1"/>
</dbReference>
<evidence type="ECO:0000259" key="6">
    <source>
        <dbReference type="PROSITE" id="PS50072"/>
    </source>
</evidence>
<organism evidence="7 8">
    <name type="scientific">Beggiatoa leptomitoformis</name>
    <dbReference type="NCBI Taxonomy" id="288004"/>
    <lineage>
        <taxon>Bacteria</taxon>
        <taxon>Pseudomonadati</taxon>
        <taxon>Pseudomonadota</taxon>
        <taxon>Gammaproteobacteria</taxon>
        <taxon>Thiotrichales</taxon>
        <taxon>Thiotrichaceae</taxon>
        <taxon>Beggiatoa</taxon>
    </lineage>
</organism>
<keyword evidence="8" id="KW-1185">Reference proteome</keyword>
<dbReference type="AlphaFoldDB" id="A0A2N9YGU9"/>
<dbReference type="InterPro" id="IPR029000">
    <property type="entry name" value="Cyclophilin-like_dom_sf"/>
</dbReference>
<feature type="chain" id="PRO_5025086814" description="Peptidyl-prolyl cis-trans isomerase" evidence="4">
    <location>
        <begin position="23"/>
        <end position="286"/>
    </location>
</feature>
<evidence type="ECO:0000313" key="8">
    <source>
        <dbReference type="Proteomes" id="UP000234271"/>
    </source>
</evidence>
<dbReference type="OrthoDB" id="9807797at2"/>
<dbReference type="Proteomes" id="UP000234271">
    <property type="component" value="Chromosome"/>
</dbReference>
<keyword evidence="3 4" id="KW-0413">Isomerase</keyword>
<dbReference type="PROSITE" id="PS50072">
    <property type="entry name" value="CSA_PPIASE_2"/>
    <property type="match status" value="1"/>
</dbReference>
<name>A0A2N9YGU9_9GAMM</name>
<dbReference type="PRINTS" id="PR00153">
    <property type="entry name" value="CSAPPISMRASE"/>
</dbReference>
<dbReference type="CDD" id="cd01920">
    <property type="entry name" value="cyclophilin_EcCYP_like"/>
    <property type="match status" value="1"/>
</dbReference>
<feature type="region of interest" description="Disordered" evidence="5">
    <location>
        <begin position="198"/>
        <end position="286"/>
    </location>
</feature>
<dbReference type="InterPro" id="IPR020892">
    <property type="entry name" value="Cyclophilin-type_PPIase_CS"/>
</dbReference>
<dbReference type="InterPro" id="IPR044665">
    <property type="entry name" value="E_coli_cyclophilin_A-like"/>
</dbReference>
<keyword evidence="4" id="KW-0732">Signal</keyword>
<proteinExistence type="inferred from homology"/>
<feature type="signal peptide" evidence="4">
    <location>
        <begin position="1"/>
        <end position="22"/>
    </location>
</feature>